<keyword evidence="1" id="KW-1133">Transmembrane helix</keyword>
<gene>
    <name evidence="2" type="ORF">K8U77_02420</name>
</gene>
<organism evidence="2 3">
    <name type="scientific">Slackia equolifaciens</name>
    <dbReference type="NCBI Taxonomy" id="498718"/>
    <lineage>
        <taxon>Bacteria</taxon>
        <taxon>Bacillati</taxon>
        <taxon>Actinomycetota</taxon>
        <taxon>Coriobacteriia</taxon>
        <taxon>Eggerthellales</taxon>
        <taxon>Eggerthellaceae</taxon>
        <taxon>Slackia</taxon>
    </lineage>
</organism>
<feature type="transmembrane region" description="Helical" evidence="1">
    <location>
        <begin position="98"/>
        <end position="119"/>
    </location>
</feature>
<name>A0A9D2UVN5_9ACTN</name>
<accession>A0A9D2UVN5</accession>
<feature type="transmembrane region" description="Helical" evidence="1">
    <location>
        <begin position="126"/>
        <end position="149"/>
    </location>
</feature>
<reference evidence="2" key="1">
    <citation type="journal article" date="2021" name="PeerJ">
        <title>Extensive microbial diversity within the chicken gut microbiome revealed by metagenomics and culture.</title>
        <authorList>
            <person name="Gilroy R."/>
            <person name="Ravi A."/>
            <person name="Getino M."/>
            <person name="Pursley I."/>
            <person name="Horton D.L."/>
            <person name="Alikhan N.F."/>
            <person name="Baker D."/>
            <person name="Gharbi K."/>
            <person name="Hall N."/>
            <person name="Watson M."/>
            <person name="Adriaenssens E.M."/>
            <person name="Foster-Nyarko E."/>
            <person name="Jarju S."/>
            <person name="Secka A."/>
            <person name="Antonio M."/>
            <person name="Oren A."/>
            <person name="Chaudhuri R.R."/>
            <person name="La Ragione R."/>
            <person name="Hildebrand F."/>
            <person name="Pallen M.J."/>
        </authorList>
    </citation>
    <scope>NUCLEOTIDE SEQUENCE</scope>
    <source>
        <strain evidence="2">ChiGjej6B6-11269</strain>
    </source>
</reference>
<sequence>MDNRNTEERVSKRGALAGSALIPAVVAIVAAAALVAAFFLPFGSANDEYRQTLASVPDEWVDEAVGITASDAMDMSLFEYAKVYGNYSAQVPGAGWEIIVGIIIAVGVLSALTLLFAAARKATPTAVFAILTFGVAQLLIGSFADAGVVPSDAYNVGVSQVVYVAASLVAIAAAVWLFVAKHRAKRSAK</sequence>
<dbReference type="AlphaFoldDB" id="A0A9D2UVN5"/>
<evidence type="ECO:0000313" key="2">
    <source>
        <dbReference type="EMBL" id="HJF64959.1"/>
    </source>
</evidence>
<proteinExistence type="predicted"/>
<reference evidence="2" key="2">
    <citation type="submission" date="2021-09" db="EMBL/GenBank/DDBJ databases">
        <authorList>
            <person name="Gilroy R."/>
        </authorList>
    </citation>
    <scope>NUCLEOTIDE SEQUENCE</scope>
    <source>
        <strain evidence="2">ChiGjej6B6-11269</strain>
    </source>
</reference>
<protein>
    <submittedName>
        <fullName evidence="2">Uncharacterized protein</fullName>
    </submittedName>
</protein>
<comment type="caution">
    <text evidence="2">The sequence shown here is derived from an EMBL/GenBank/DDBJ whole genome shotgun (WGS) entry which is preliminary data.</text>
</comment>
<dbReference type="Proteomes" id="UP000786989">
    <property type="component" value="Unassembled WGS sequence"/>
</dbReference>
<feature type="transmembrane region" description="Helical" evidence="1">
    <location>
        <begin position="161"/>
        <end position="179"/>
    </location>
</feature>
<evidence type="ECO:0000256" key="1">
    <source>
        <dbReference type="SAM" id="Phobius"/>
    </source>
</evidence>
<keyword evidence="1" id="KW-0812">Transmembrane</keyword>
<dbReference type="EMBL" id="DYWI01000039">
    <property type="protein sequence ID" value="HJF64959.1"/>
    <property type="molecule type" value="Genomic_DNA"/>
</dbReference>
<evidence type="ECO:0000313" key="3">
    <source>
        <dbReference type="Proteomes" id="UP000786989"/>
    </source>
</evidence>
<keyword evidence="1" id="KW-0472">Membrane</keyword>
<feature type="transmembrane region" description="Helical" evidence="1">
    <location>
        <begin position="20"/>
        <end position="40"/>
    </location>
</feature>